<feature type="domain" description="ABC transmembrane type-1" evidence="19">
    <location>
        <begin position="924"/>
        <end position="1204"/>
    </location>
</feature>
<dbReference type="GO" id="GO:0000323">
    <property type="term" value="C:lytic vacuole"/>
    <property type="evidence" value="ECO:0007669"/>
    <property type="project" value="UniProtKB-ARBA"/>
</dbReference>
<dbReference type="InterPro" id="IPR056227">
    <property type="entry name" value="TMD0_ABC"/>
</dbReference>
<feature type="transmembrane region" description="Helical" evidence="17">
    <location>
        <begin position="433"/>
        <end position="452"/>
    </location>
</feature>
<evidence type="ECO:0000256" key="5">
    <source>
        <dbReference type="ARBA" id="ARBA00022475"/>
    </source>
</evidence>
<evidence type="ECO:0000256" key="2">
    <source>
        <dbReference type="ARBA" id="ARBA00004651"/>
    </source>
</evidence>
<dbReference type="Gene3D" id="1.20.1560.10">
    <property type="entry name" value="ABC transporter type 1, transmembrane domain"/>
    <property type="match status" value="2"/>
</dbReference>
<keyword evidence="12 17" id="KW-1133">Transmembrane helix</keyword>
<dbReference type="InterPro" id="IPR005292">
    <property type="entry name" value="MRP"/>
</dbReference>
<dbReference type="CDD" id="cd03244">
    <property type="entry name" value="ABCC_MRP_domain2"/>
    <property type="match status" value="1"/>
</dbReference>
<evidence type="ECO:0000256" key="7">
    <source>
        <dbReference type="ARBA" id="ARBA00022692"/>
    </source>
</evidence>
<keyword evidence="13 17" id="KW-0472">Membrane</keyword>
<feature type="transmembrane region" description="Helical" evidence="17">
    <location>
        <begin position="1149"/>
        <end position="1169"/>
    </location>
</feature>
<evidence type="ECO:0000256" key="17">
    <source>
        <dbReference type="SAM" id="Phobius"/>
    </source>
</evidence>
<reference evidence="20" key="1">
    <citation type="submission" date="2021-03" db="EMBL/GenBank/DDBJ databases">
        <title>Chromosome level genome of the anhydrobiotic midge Polypedilum vanderplanki.</title>
        <authorList>
            <person name="Yoshida Y."/>
            <person name="Kikawada T."/>
            <person name="Gusev O."/>
        </authorList>
    </citation>
    <scope>NUCLEOTIDE SEQUENCE</scope>
    <source>
        <strain evidence="20">NIAS01</strain>
        <tissue evidence="20">Whole body or cell culture</tissue>
    </source>
</reference>
<feature type="transmembrane region" description="Helical" evidence="17">
    <location>
        <begin position="1062"/>
        <end position="1082"/>
    </location>
</feature>
<comment type="caution">
    <text evidence="20">The sequence shown here is derived from an EMBL/GenBank/DDBJ whole genome shotgun (WGS) entry which is preliminary data.</text>
</comment>
<dbReference type="Pfam" id="PF00005">
    <property type="entry name" value="ABC_tran"/>
    <property type="match status" value="2"/>
</dbReference>
<keyword evidence="10" id="KW-0067">ATP-binding</keyword>
<dbReference type="CDD" id="cd03250">
    <property type="entry name" value="ABCC_MRP_domain1"/>
    <property type="match status" value="1"/>
</dbReference>
<comment type="catalytic activity">
    <reaction evidence="15">
        <text>leukotriene C4(in) + ATP + H2O = leukotriene C4(out) + ADP + phosphate + H(+)</text>
        <dbReference type="Rhea" id="RHEA:38963"/>
        <dbReference type="ChEBI" id="CHEBI:15377"/>
        <dbReference type="ChEBI" id="CHEBI:15378"/>
        <dbReference type="ChEBI" id="CHEBI:30616"/>
        <dbReference type="ChEBI" id="CHEBI:43474"/>
        <dbReference type="ChEBI" id="CHEBI:57973"/>
        <dbReference type="ChEBI" id="CHEBI:456216"/>
    </reaction>
    <physiologicalReaction direction="left-to-right" evidence="15">
        <dbReference type="Rhea" id="RHEA:38964"/>
    </physiologicalReaction>
</comment>
<evidence type="ECO:0000256" key="9">
    <source>
        <dbReference type="ARBA" id="ARBA00022741"/>
    </source>
</evidence>
<evidence type="ECO:0000256" key="12">
    <source>
        <dbReference type="ARBA" id="ARBA00022989"/>
    </source>
</evidence>
<evidence type="ECO:0000256" key="14">
    <source>
        <dbReference type="ARBA" id="ARBA00024220"/>
    </source>
</evidence>
<feature type="transmembrane region" description="Helical" evidence="17">
    <location>
        <begin position="127"/>
        <end position="145"/>
    </location>
</feature>
<dbReference type="InterPro" id="IPR011527">
    <property type="entry name" value="ABC1_TM_dom"/>
</dbReference>
<comment type="subcellular location">
    <subcellularLocation>
        <location evidence="2">Cell membrane</location>
        <topology evidence="2">Multi-pass membrane protein</topology>
    </subcellularLocation>
    <subcellularLocation>
        <location evidence="1">Vacuole membrane</location>
        <topology evidence="1">Multi-pass membrane protein</topology>
    </subcellularLocation>
</comment>
<feature type="domain" description="ABC transmembrane type-1" evidence="19">
    <location>
        <begin position="294"/>
        <end position="573"/>
    </location>
</feature>
<keyword evidence="4" id="KW-0813">Transport</keyword>
<feature type="region of interest" description="Disordered" evidence="16">
    <location>
        <begin position="859"/>
        <end position="882"/>
    </location>
</feature>
<dbReference type="PANTHER" id="PTHR24223:SF443">
    <property type="entry name" value="MULTIDRUG-RESISTANCE LIKE PROTEIN 1, ISOFORM I"/>
    <property type="match status" value="1"/>
</dbReference>
<feature type="domain" description="ABC transporter" evidence="18">
    <location>
        <begin position="1239"/>
        <end position="1473"/>
    </location>
</feature>
<feature type="transmembrane region" description="Helical" evidence="17">
    <location>
        <begin position="31"/>
        <end position="50"/>
    </location>
</feature>
<dbReference type="FunFam" id="1.20.1560.10:FF:000020">
    <property type="entry name" value="ABC metal ion transporter"/>
    <property type="match status" value="1"/>
</dbReference>
<keyword evidence="21" id="KW-1185">Reference proteome</keyword>
<dbReference type="EMBL" id="JADBJN010000002">
    <property type="protein sequence ID" value="KAG5675829.1"/>
    <property type="molecule type" value="Genomic_DNA"/>
</dbReference>
<evidence type="ECO:0000313" key="20">
    <source>
        <dbReference type="EMBL" id="KAG5675829.1"/>
    </source>
</evidence>
<evidence type="ECO:0000313" key="21">
    <source>
        <dbReference type="Proteomes" id="UP001107558"/>
    </source>
</evidence>
<dbReference type="FunFam" id="3.40.50.300:FF:000074">
    <property type="entry name" value="Multidrug resistance-associated protein 5 isoform 1"/>
    <property type="match status" value="1"/>
</dbReference>
<evidence type="ECO:0000256" key="16">
    <source>
        <dbReference type="SAM" id="MobiDB-lite"/>
    </source>
</evidence>
<feature type="domain" description="ABC transporter" evidence="18">
    <location>
        <begin position="604"/>
        <end position="827"/>
    </location>
</feature>
<feature type="transmembrane region" description="Helical" evidence="17">
    <location>
        <begin position="918"/>
        <end position="946"/>
    </location>
</feature>
<keyword evidence="8" id="KW-0677">Repeat</keyword>
<dbReference type="FunFam" id="1.20.1560.10:FF:000001">
    <property type="entry name" value="ATP-binding cassette subfamily C member 1"/>
    <property type="match status" value="1"/>
</dbReference>
<dbReference type="InterPro" id="IPR017871">
    <property type="entry name" value="ABC_transporter-like_CS"/>
</dbReference>
<dbReference type="InterPro" id="IPR036640">
    <property type="entry name" value="ABC1_TM_sf"/>
</dbReference>
<evidence type="ECO:0000259" key="19">
    <source>
        <dbReference type="PROSITE" id="PS50929"/>
    </source>
</evidence>
<dbReference type="InterPro" id="IPR003439">
    <property type="entry name" value="ABC_transporter-like_ATP-bd"/>
</dbReference>
<dbReference type="InterPro" id="IPR003593">
    <property type="entry name" value="AAA+_ATPase"/>
</dbReference>
<dbReference type="SMART" id="SM00382">
    <property type="entry name" value="AAA"/>
    <property type="match status" value="2"/>
</dbReference>
<dbReference type="PROSITE" id="PS50893">
    <property type="entry name" value="ABC_TRANSPORTER_2"/>
    <property type="match status" value="2"/>
</dbReference>
<dbReference type="InterPro" id="IPR027417">
    <property type="entry name" value="P-loop_NTPase"/>
</dbReference>
<feature type="transmembrane region" description="Helical" evidence="17">
    <location>
        <begin position="165"/>
        <end position="185"/>
    </location>
</feature>
<evidence type="ECO:0000259" key="18">
    <source>
        <dbReference type="PROSITE" id="PS50893"/>
    </source>
</evidence>
<feature type="transmembrane region" description="Helical" evidence="17">
    <location>
        <begin position="297"/>
        <end position="318"/>
    </location>
</feature>
<dbReference type="NCBIfam" id="TIGR00957">
    <property type="entry name" value="MRP_assoc_pro"/>
    <property type="match status" value="1"/>
</dbReference>
<feature type="transmembrane region" description="Helical" evidence="17">
    <location>
        <begin position="93"/>
        <end position="115"/>
    </location>
</feature>
<comment type="similarity">
    <text evidence="3">Belongs to the ABC transporter superfamily. ABCC family. Conjugate transporter (TC 3.A.1.208) subfamily.</text>
</comment>
<dbReference type="OrthoDB" id="6500128at2759"/>
<protein>
    <recommendedName>
        <fullName evidence="14">ABC-type glutathione-S-conjugate transporter</fullName>
        <ecNumber evidence="14">7.6.2.3</ecNumber>
    </recommendedName>
</protein>
<dbReference type="GO" id="GO:0005524">
    <property type="term" value="F:ATP binding"/>
    <property type="evidence" value="ECO:0007669"/>
    <property type="project" value="UniProtKB-KW"/>
</dbReference>
<feature type="transmembrane region" description="Helical" evidence="17">
    <location>
        <begin position="966"/>
        <end position="993"/>
    </location>
</feature>
<dbReference type="FunFam" id="3.40.50.300:FF:000293">
    <property type="entry name" value="ATP binding cassette subfamily C member 1"/>
    <property type="match status" value="1"/>
</dbReference>
<dbReference type="PANTHER" id="PTHR24223">
    <property type="entry name" value="ATP-BINDING CASSETTE SUB-FAMILY C"/>
    <property type="match status" value="1"/>
</dbReference>
<dbReference type="SUPFAM" id="SSF90123">
    <property type="entry name" value="ABC transporter transmembrane region"/>
    <property type="match status" value="2"/>
</dbReference>
<dbReference type="CDD" id="cd18595">
    <property type="entry name" value="ABC_6TM_MRP1_2_3_6_D1_like"/>
    <property type="match status" value="1"/>
</dbReference>
<dbReference type="Proteomes" id="UP001107558">
    <property type="component" value="Chromosome 2"/>
</dbReference>
<keyword evidence="6" id="KW-0926">Vacuole</keyword>
<feature type="transmembrane region" description="Helical" evidence="17">
    <location>
        <begin position="1033"/>
        <end position="1056"/>
    </location>
</feature>
<evidence type="ECO:0000256" key="10">
    <source>
        <dbReference type="ARBA" id="ARBA00022840"/>
    </source>
</evidence>
<feature type="transmembrane region" description="Helical" evidence="17">
    <location>
        <begin position="330"/>
        <end position="347"/>
    </location>
</feature>
<dbReference type="Pfam" id="PF24357">
    <property type="entry name" value="TMD0_ABC"/>
    <property type="match status" value="1"/>
</dbReference>
<keyword evidence="5" id="KW-1003">Cell membrane</keyword>
<dbReference type="Gene3D" id="3.40.50.300">
    <property type="entry name" value="P-loop containing nucleotide triphosphate hydrolases"/>
    <property type="match status" value="2"/>
</dbReference>
<dbReference type="EC" id="7.6.2.3" evidence="14"/>
<evidence type="ECO:0000256" key="15">
    <source>
        <dbReference type="ARBA" id="ARBA00047523"/>
    </source>
</evidence>
<feature type="transmembrane region" description="Helical" evidence="17">
    <location>
        <begin position="557"/>
        <end position="578"/>
    </location>
</feature>
<feature type="transmembrane region" description="Helical" evidence="17">
    <location>
        <begin position="509"/>
        <end position="537"/>
    </location>
</feature>
<evidence type="ECO:0000256" key="3">
    <source>
        <dbReference type="ARBA" id="ARBA00009726"/>
    </source>
</evidence>
<dbReference type="GO" id="GO:0005886">
    <property type="term" value="C:plasma membrane"/>
    <property type="evidence" value="ECO:0007669"/>
    <property type="project" value="UniProtKB-SubCell"/>
</dbReference>
<evidence type="ECO:0000256" key="8">
    <source>
        <dbReference type="ARBA" id="ARBA00022737"/>
    </source>
</evidence>
<evidence type="ECO:0000256" key="6">
    <source>
        <dbReference type="ARBA" id="ARBA00022554"/>
    </source>
</evidence>
<dbReference type="InterPro" id="IPR050173">
    <property type="entry name" value="ABC_transporter_C-like"/>
</dbReference>
<proteinExistence type="inferred from homology"/>
<feature type="transmembrane region" description="Helical" evidence="17">
    <location>
        <begin position="410"/>
        <end position="427"/>
    </location>
</feature>
<gene>
    <name evidence="20" type="ORF">PVAND_005699</name>
</gene>
<dbReference type="GO" id="GO:0015431">
    <property type="term" value="F:ABC-type glutathione S-conjugate transporter activity"/>
    <property type="evidence" value="ECO:0007669"/>
    <property type="project" value="UniProtKB-EC"/>
</dbReference>
<dbReference type="PROSITE" id="PS00211">
    <property type="entry name" value="ABC_TRANSPORTER_1"/>
    <property type="match status" value="2"/>
</dbReference>
<organism evidence="20 21">
    <name type="scientific">Polypedilum vanderplanki</name>
    <name type="common">Sleeping chironomid midge</name>
    <dbReference type="NCBI Taxonomy" id="319348"/>
    <lineage>
        <taxon>Eukaryota</taxon>
        <taxon>Metazoa</taxon>
        <taxon>Ecdysozoa</taxon>
        <taxon>Arthropoda</taxon>
        <taxon>Hexapoda</taxon>
        <taxon>Insecta</taxon>
        <taxon>Pterygota</taxon>
        <taxon>Neoptera</taxon>
        <taxon>Endopterygota</taxon>
        <taxon>Diptera</taxon>
        <taxon>Nematocera</taxon>
        <taxon>Chironomoidea</taxon>
        <taxon>Chironomidae</taxon>
        <taxon>Chironominae</taxon>
        <taxon>Polypedilum</taxon>
        <taxon>Polypedilum</taxon>
    </lineage>
</organism>
<evidence type="ECO:0000256" key="1">
    <source>
        <dbReference type="ARBA" id="ARBA00004128"/>
    </source>
</evidence>
<evidence type="ECO:0000256" key="4">
    <source>
        <dbReference type="ARBA" id="ARBA00022448"/>
    </source>
</evidence>
<name>A0A9J6C1U0_POLVA</name>
<dbReference type="SUPFAM" id="SSF52540">
    <property type="entry name" value="P-loop containing nucleoside triphosphate hydrolases"/>
    <property type="match status" value="2"/>
</dbReference>
<evidence type="ECO:0000256" key="13">
    <source>
        <dbReference type="ARBA" id="ARBA00023136"/>
    </source>
</evidence>
<sequence length="1494" mass="169854">MEDFCGSVLWDTDIFWRDSNPDFTFCFKQTVLIWVPCFFLWIFSPLDIMWRLKSRYSDIPWSFLNVTKFIILLLLISLCLTNLIVLIDIEEIFPVQFVSAGIQIITFIYVGMLQYLHKIKGHHTSGILFNFWILLVFCATPQLFFEIRNIVNDGFPEEITFDQWSFIYYCTYYSLACVMLLLNCFSDKKPRNSTFPKYSNPSPELSVSFLNKLHFQWFTRIAWLGFLRPLNENDLYDIHPQDSCAELYPPFHKHFQESIEKNRRKNPQPSQDPTIVSNGSTLVALIKAYGGPFWFSAILRLFCDALLISTPLILGMLINYINEGGAEWKGWFLISIMFIVSFLQPYLNGQYFHNNLNTGYRIRAGLMAAVYRKALTISSSVKKNTTVGEIVNLMAVDANRFFDLMPNIHMLWSGFLIIGVVTYLLYLQIGFSVFAGFIVIFVTFPFSFWIATKLKVLQIEQMKFKDERIKSINEILGGMKVLKLYAWEPSFENLILKIRKTEMRIIKKIALYNAGTYFIWSLAPFIVAMVSFITYVLLGGTLTSESAFISLALFNILRFPMTFFPMLINFLMQSLVAVKRIDKFLNSKEIDSTNVSYLPCDKAMYIKNGTFSWDGTIKVLKNINMAIKKGSLSAVVGPVGSGKTSLISAYLGEMEKLTGNVNIDGRIAYVPQQAWIQNATLQDNILFGKPMNRRLYEKVLQACALTADLAMLPGGDQTEIGEKGINLSGGQKQRISLARAVYSGAEIYIFDDPLSAVDSHVGKHIFDNVMCENGMLKGKTRLLATHALSFLPRVNEIFVMTNGEISEHGTYKELLAQRGAFSEFLLQYIQEQGEEEELSEELIEHLEIDEQFKNNRRRSSTTSILDRRERRNSRRLSQKSIDEEQESVRKSLAKLIENEEAGTGSVNFKIYLSYFKHAGLWMSILAFGSNILFQAASVGSNAWLAFWSASTRTTEDSAWNNFYAGIYGGLGGIQAITLIIASITFAVGCLNVARVSHNNLLKNILRLPMWFFDTTPLGRILNRFSRDVDIVDNIIPIFMRNWIFMLFAVIAIFIVISISTPWFLTTVLPVIIIYYFIQKFYIETSRQIRRLESLTRSPILAHFGETVSGQSVIRAYAEQKRFIGDSESKVDFHQGIAFHGIVAHRWLQLRLEIIGAFVIFFAALFAILARHTIGGALAGLSVSYALQVSQLLFFLVRMAVEVETNIVAIERIEEYIEKPQEAPWKTVDVDPEWPNKGIVEFKDFQVRYREGLDLVLKGVSFKLRSQEKIGIVGRTGAGKSSLTLSLFRIIEAAGGKIVIDDINIAEIGLHSLRSRLTIIPQDPVLFSGSLRMNIDPFDSYSDDAIWKALEHSHLKAFVAGLADGLSYKITEGGENLSVGQRQLVCLARALLRKTKVLILDEATAAIDFETDELIQKTIRTQFNDCTILTIAHRLNTIMDSDRIIVLDQGMIAEFDTPQALLDDRNSIFYSMAKNAGLIDNENMTYIKEVDENDD</sequence>
<dbReference type="GO" id="GO:0016887">
    <property type="term" value="F:ATP hydrolysis activity"/>
    <property type="evidence" value="ECO:0007669"/>
    <property type="project" value="InterPro"/>
</dbReference>
<dbReference type="PROSITE" id="PS50929">
    <property type="entry name" value="ABC_TM1F"/>
    <property type="match status" value="2"/>
</dbReference>
<feature type="transmembrane region" description="Helical" evidence="17">
    <location>
        <begin position="62"/>
        <end position="87"/>
    </location>
</feature>
<dbReference type="Pfam" id="PF00664">
    <property type="entry name" value="ABC_membrane"/>
    <property type="match status" value="2"/>
</dbReference>
<evidence type="ECO:0000256" key="11">
    <source>
        <dbReference type="ARBA" id="ARBA00022967"/>
    </source>
</evidence>
<keyword evidence="11" id="KW-1278">Translocase</keyword>
<accession>A0A9J6C1U0</accession>
<dbReference type="GO" id="GO:0005774">
    <property type="term" value="C:vacuolar membrane"/>
    <property type="evidence" value="ECO:0007669"/>
    <property type="project" value="UniProtKB-SubCell"/>
</dbReference>
<keyword evidence="7 17" id="KW-0812">Transmembrane</keyword>
<keyword evidence="9" id="KW-0547">Nucleotide-binding</keyword>
<dbReference type="CDD" id="cd18603">
    <property type="entry name" value="ABC_6TM_MRP1_2_3_6_D2_like"/>
    <property type="match status" value="1"/>
</dbReference>